<protein>
    <recommendedName>
        <fullName evidence="8">Protein nucleotidyltransferase YdiU</fullName>
        <ecNumber evidence="8">2.7.7.-</ecNumber>
    </recommendedName>
    <alternativeName>
        <fullName evidence="8">Protein adenylyltransferase YdiU</fullName>
        <ecNumber evidence="8">2.7.7.108</ecNumber>
    </alternativeName>
    <alternativeName>
        <fullName evidence="8">Protein uridylyltransferase YdiU</fullName>
        <ecNumber evidence="8">2.7.7.-</ecNumber>
    </alternativeName>
</protein>
<feature type="binding site" evidence="8">
    <location>
        <position position="93"/>
    </location>
    <ligand>
        <name>ATP</name>
        <dbReference type="ChEBI" id="CHEBI:30616"/>
    </ligand>
</feature>
<name>A0A4V3D778_9GAMM</name>
<keyword evidence="7 8" id="KW-0460">Magnesium</keyword>
<comment type="caution">
    <text evidence="9">The sequence shown here is derived from an EMBL/GenBank/DDBJ whole genome shotgun (WGS) entry which is preliminary data.</text>
</comment>
<evidence type="ECO:0000256" key="2">
    <source>
        <dbReference type="ARBA" id="ARBA00022679"/>
    </source>
</evidence>
<dbReference type="Pfam" id="PF02696">
    <property type="entry name" value="SelO"/>
    <property type="match status" value="1"/>
</dbReference>
<dbReference type="HAMAP" id="MF_00692">
    <property type="entry name" value="SelO"/>
    <property type="match status" value="1"/>
</dbReference>
<dbReference type="AlphaFoldDB" id="A0A4V3D778"/>
<comment type="catalytic activity">
    <reaction evidence="8">
        <text>L-tyrosyl-[protein] + ATP = O-(5'-adenylyl)-L-tyrosyl-[protein] + diphosphate</text>
        <dbReference type="Rhea" id="RHEA:54288"/>
        <dbReference type="Rhea" id="RHEA-COMP:10136"/>
        <dbReference type="Rhea" id="RHEA-COMP:13846"/>
        <dbReference type="ChEBI" id="CHEBI:30616"/>
        <dbReference type="ChEBI" id="CHEBI:33019"/>
        <dbReference type="ChEBI" id="CHEBI:46858"/>
        <dbReference type="ChEBI" id="CHEBI:83624"/>
        <dbReference type="EC" id="2.7.7.108"/>
    </reaction>
</comment>
<comment type="function">
    <text evidence="8">Nucleotidyltransferase involved in the post-translational modification of proteins. It can catalyze the addition of adenosine monophosphate (AMP) or uridine monophosphate (UMP) to a protein, resulting in modifications known as AMPylation and UMPylation.</text>
</comment>
<keyword evidence="10" id="KW-1185">Reference proteome</keyword>
<keyword evidence="6 8" id="KW-0067">ATP-binding</keyword>
<comment type="similarity">
    <text evidence="1 8">Belongs to the SELO family.</text>
</comment>
<feature type="binding site" evidence="8">
    <location>
        <position position="127"/>
    </location>
    <ligand>
        <name>ATP</name>
        <dbReference type="ChEBI" id="CHEBI:30616"/>
    </ligand>
</feature>
<feature type="binding site" evidence="8">
    <location>
        <position position="177"/>
    </location>
    <ligand>
        <name>ATP</name>
        <dbReference type="ChEBI" id="CHEBI:30616"/>
    </ligand>
</feature>
<dbReference type="GO" id="GO:0005524">
    <property type="term" value="F:ATP binding"/>
    <property type="evidence" value="ECO:0007669"/>
    <property type="project" value="UniProtKB-UniRule"/>
</dbReference>
<evidence type="ECO:0000313" key="10">
    <source>
        <dbReference type="Proteomes" id="UP000295375"/>
    </source>
</evidence>
<gene>
    <name evidence="8" type="primary">ydiU</name>
    <name evidence="8" type="synonym">selO</name>
    <name evidence="9" type="ORF">EV696_11232</name>
</gene>
<keyword evidence="2 8" id="KW-0808">Transferase</keyword>
<evidence type="ECO:0000256" key="8">
    <source>
        <dbReference type="HAMAP-Rule" id="MF_00692"/>
    </source>
</evidence>
<dbReference type="NCBIfam" id="NF000658">
    <property type="entry name" value="PRK00029.1"/>
    <property type="match status" value="1"/>
</dbReference>
<dbReference type="PANTHER" id="PTHR32057:SF14">
    <property type="entry name" value="PROTEIN ADENYLYLTRANSFERASE SELO, MITOCHONDRIAL"/>
    <property type="match status" value="1"/>
</dbReference>
<feature type="binding site" evidence="8">
    <location>
        <position position="114"/>
    </location>
    <ligand>
        <name>ATP</name>
        <dbReference type="ChEBI" id="CHEBI:30616"/>
    </ligand>
</feature>
<organism evidence="9 10">
    <name type="scientific">Permianibacter aggregans</name>
    <dbReference type="NCBI Taxonomy" id="1510150"/>
    <lineage>
        <taxon>Bacteria</taxon>
        <taxon>Pseudomonadati</taxon>
        <taxon>Pseudomonadota</taxon>
        <taxon>Gammaproteobacteria</taxon>
        <taxon>Pseudomonadales</taxon>
        <taxon>Pseudomonadaceae</taxon>
        <taxon>Permianibacter</taxon>
    </lineage>
</organism>
<keyword evidence="8" id="KW-0464">Manganese</keyword>
<feature type="binding site" evidence="8">
    <location>
        <position position="91"/>
    </location>
    <ligand>
        <name>ATP</name>
        <dbReference type="ChEBI" id="CHEBI:30616"/>
    </ligand>
</feature>
<comment type="catalytic activity">
    <reaction evidence="8">
        <text>L-seryl-[protein] + UTP = O-(5'-uridylyl)-L-seryl-[protein] + diphosphate</text>
        <dbReference type="Rhea" id="RHEA:64604"/>
        <dbReference type="Rhea" id="RHEA-COMP:9863"/>
        <dbReference type="Rhea" id="RHEA-COMP:16635"/>
        <dbReference type="ChEBI" id="CHEBI:29999"/>
        <dbReference type="ChEBI" id="CHEBI:33019"/>
        <dbReference type="ChEBI" id="CHEBI:46398"/>
        <dbReference type="ChEBI" id="CHEBI:156051"/>
    </reaction>
</comment>
<keyword evidence="3 8" id="KW-0548">Nucleotidyltransferase</keyword>
<keyword evidence="4 8" id="KW-0479">Metal-binding</keyword>
<feature type="binding site" evidence="8">
    <location>
        <position position="263"/>
    </location>
    <ligand>
        <name>Mg(2+)</name>
        <dbReference type="ChEBI" id="CHEBI:18420"/>
    </ligand>
</feature>
<dbReference type="Proteomes" id="UP000295375">
    <property type="component" value="Unassembled WGS sequence"/>
</dbReference>
<feature type="binding site" evidence="8">
    <location>
        <position position="94"/>
    </location>
    <ligand>
        <name>ATP</name>
        <dbReference type="ChEBI" id="CHEBI:30616"/>
    </ligand>
</feature>
<dbReference type="InterPro" id="IPR003846">
    <property type="entry name" value="SelO"/>
</dbReference>
<keyword evidence="5 8" id="KW-0547">Nucleotide-binding</keyword>
<evidence type="ECO:0000256" key="5">
    <source>
        <dbReference type="ARBA" id="ARBA00022741"/>
    </source>
</evidence>
<comment type="cofactor">
    <cofactor evidence="8">
        <name>Mg(2+)</name>
        <dbReference type="ChEBI" id="CHEBI:18420"/>
    </cofactor>
    <cofactor evidence="8">
        <name>Mn(2+)</name>
        <dbReference type="ChEBI" id="CHEBI:29035"/>
    </cofactor>
</comment>
<dbReference type="PANTHER" id="PTHR32057">
    <property type="entry name" value="PROTEIN ADENYLYLTRANSFERASE SELO, MITOCHONDRIAL"/>
    <property type="match status" value="1"/>
</dbReference>
<dbReference type="EC" id="2.7.7.108" evidence="8"/>
<evidence type="ECO:0000256" key="3">
    <source>
        <dbReference type="ARBA" id="ARBA00022695"/>
    </source>
</evidence>
<feature type="active site" description="Proton acceptor" evidence="8">
    <location>
        <position position="253"/>
    </location>
</feature>
<evidence type="ECO:0000313" key="9">
    <source>
        <dbReference type="EMBL" id="TDQ46777.1"/>
    </source>
</evidence>
<evidence type="ECO:0000256" key="1">
    <source>
        <dbReference type="ARBA" id="ARBA00009747"/>
    </source>
</evidence>
<feature type="binding site" evidence="8">
    <location>
        <position position="184"/>
    </location>
    <ligand>
        <name>ATP</name>
        <dbReference type="ChEBI" id="CHEBI:30616"/>
    </ligand>
</feature>
<dbReference type="GO" id="GO:0000287">
    <property type="term" value="F:magnesium ion binding"/>
    <property type="evidence" value="ECO:0007669"/>
    <property type="project" value="UniProtKB-UniRule"/>
</dbReference>
<reference evidence="9 10" key="1">
    <citation type="submission" date="2019-03" db="EMBL/GenBank/DDBJ databases">
        <title>Genomic Encyclopedia of Type Strains, Phase IV (KMG-IV): sequencing the most valuable type-strain genomes for metagenomic binning, comparative biology and taxonomic classification.</title>
        <authorList>
            <person name="Goeker M."/>
        </authorList>
    </citation>
    <scope>NUCLEOTIDE SEQUENCE [LARGE SCALE GENOMIC DNA]</scope>
    <source>
        <strain evidence="9 10">DSM 103792</strain>
    </source>
</reference>
<evidence type="ECO:0000256" key="6">
    <source>
        <dbReference type="ARBA" id="ARBA00022840"/>
    </source>
</evidence>
<evidence type="ECO:0000256" key="4">
    <source>
        <dbReference type="ARBA" id="ARBA00022723"/>
    </source>
</evidence>
<feature type="binding site" evidence="8">
    <location>
        <position position="263"/>
    </location>
    <ligand>
        <name>ATP</name>
        <dbReference type="ChEBI" id="CHEBI:30616"/>
    </ligand>
</feature>
<evidence type="ECO:0000256" key="7">
    <source>
        <dbReference type="ARBA" id="ARBA00022842"/>
    </source>
</evidence>
<proteinExistence type="inferred from homology"/>
<feature type="binding site" evidence="8">
    <location>
        <position position="254"/>
    </location>
    <ligand>
        <name>Mg(2+)</name>
        <dbReference type="ChEBI" id="CHEBI:18420"/>
    </ligand>
</feature>
<comment type="catalytic activity">
    <reaction evidence="8">
        <text>L-seryl-[protein] + ATP = 3-O-(5'-adenylyl)-L-seryl-[protein] + diphosphate</text>
        <dbReference type="Rhea" id="RHEA:58120"/>
        <dbReference type="Rhea" id="RHEA-COMP:9863"/>
        <dbReference type="Rhea" id="RHEA-COMP:15073"/>
        <dbReference type="ChEBI" id="CHEBI:29999"/>
        <dbReference type="ChEBI" id="CHEBI:30616"/>
        <dbReference type="ChEBI" id="CHEBI:33019"/>
        <dbReference type="ChEBI" id="CHEBI:142516"/>
        <dbReference type="EC" id="2.7.7.108"/>
    </reaction>
</comment>
<comment type="catalytic activity">
    <reaction evidence="8">
        <text>L-threonyl-[protein] + ATP = 3-O-(5'-adenylyl)-L-threonyl-[protein] + diphosphate</text>
        <dbReference type="Rhea" id="RHEA:54292"/>
        <dbReference type="Rhea" id="RHEA-COMP:11060"/>
        <dbReference type="Rhea" id="RHEA-COMP:13847"/>
        <dbReference type="ChEBI" id="CHEBI:30013"/>
        <dbReference type="ChEBI" id="CHEBI:30616"/>
        <dbReference type="ChEBI" id="CHEBI:33019"/>
        <dbReference type="ChEBI" id="CHEBI:138113"/>
        <dbReference type="EC" id="2.7.7.108"/>
    </reaction>
</comment>
<dbReference type="EMBL" id="SNYM01000012">
    <property type="protein sequence ID" value="TDQ46777.1"/>
    <property type="molecule type" value="Genomic_DNA"/>
</dbReference>
<comment type="catalytic activity">
    <reaction evidence="8">
        <text>L-tyrosyl-[protein] + UTP = O-(5'-uridylyl)-L-tyrosyl-[protein] + diphosphate</text>
        <dbReference type="Rhea" id="RHEA:83887"/>
        <dbReference type="Rhea" id="RHEA-COMP:10136"/>
        <dbReference type="Rhea" id="RHEA-COMP:20238"/>
        <dbReference type="ChEBI" id="CHEBI:33019"/>
        <dbReference type="ChEBI" id="CHEBI:46398"/>
        <dbReference type="ChEBI" id="CHEBI:46858"/>
        <dbReference type="ChEBI" id="CHEBI:90602"/>
    </reaction>
</comment>
<dbReference type="GO" id="GO:0070733">
    <property type="term" value="F:AMPylase activity"/>
    <property type="evidence" value="ECO:0007669"/>
    <property type="project" value="UniProtKB-EC"/>
</dbReference>
<comment type="catalytic activity">
    <reaction evidence="8">
        <text>L-histidyl-[protein] + UTP = N(tele)-(5'-uridylyl)-L-histidyl-[protein] + diphosphate</text>
        <dbReference type="Rhea" id="RHEA:83891"/>
        <dbReference type="Rhea" id="RHEA-COMP:9745"/>
        <dbReference type="Rhea" id="RHEA-COMP:20239"/>
        <dbReference type="ChEBI" id="CHEBI:29979"/>
        <dbReference type="ChEBI" id="CHEBI:33019"/>
        <dbReference type="ChEBI" id="CHEBI:46398"/>
        <dbReference type="ChEBI" id="CHEBI:233474"/>
    </reaction>
</comment>
<sequence length="489" mass="55581">MSEVWQNLQISPSFARLGEPFSVPVLPEPLHEASLLALNTELLAEFGIADSEAVREAVTALFSGREAFDEYPPRAAVYSGHQFGVYVPQLGDGRALLYAEVLDKKGQRQQWQLKGGGKTPFSRMGDGRAVLRSTIREYLCSEAMHHLGIPTTRALCLLRSQEPVYREKPETGATMVRVSPTFLRFGNFQFFAHTGQHDALKTLLDFTVREHFADYLDEPDAGILLFADVVKRTADLIAQWQAFGFAHGVMNTDNMSILGLTIDYGPFGFLDAFEPHFICNHSDYHGRYAFDEQPTIAYWNLCRFAESLLPLLSKEALGAELEKFEPRIIDSYSKLMRSKLGLSTEQDDDRALSASLQKLMADNAADYTRSFRTLSHLQQAPRDCDRKFLDEFADRDAASQWLALWRQRLQRESNSDETRQQQMLAVNPKYILRNYLAQQAIAAAEQGDDEPFHRLYQLLRHPFDEQAENEHYADLPPDWGRHLDISCSS</sequence>
<dbReference type="GO" id="GO:0030145">
    <property type="term" value="F:manganese ion binding"/>
    <property type="evidence" value="ECO:0007669"/>
    <property type="project" value="UniProtKB-UniRule"/>
</dbReference>
<accession>A0A4V3D778</accession>
<dbReference type="OrthoDB" id="9776281at2"/>
<dbReference type="EC" id="2.7.7.-" evidence="8"/>
<feature type="binding site" evidence="8">
    <location>
        <position position="126"/>
    </location>
    <ligand>
        <name>ATP</name>
        <dbReference type="ChEBI" id="CHEBI:30616"/>
    </ligand>
</feature>